<protein>
    <submittedName>
        <fullName evidence="2">Uu.00g031230.m01.CDS01</fullName>
    </submittedName>
</protein>
<name>A0AAI8V8H2_9PEZI</name>
<dbReference type="InterPro" id="IPR024526">
    <property type="entry name" value="DUF3807"/>
</dbReference>
<evidence type="ECO:0000313" key="3">
    <source>
        <dbReference type="Proteomes" id="UP001295740"/>
    </source>
</evidence>
<feature type="region of interest" description="Disordered" evidence="1">
    <location>
        <begin position="311"/>
        <end position="382"/>
    </location>
</feature>
<gene>
    <name evidence="2" type="ORF">KHLLAP_LOCUS738</name>
</gene>
<dbReference type="PANTHER" id="PTHR40642:SF1">
    <property type="entry name" value="YALI0F31295P"/>
    <property type="match status" value="1"/>
</dbReference>
<comment type="caution">
    <text evidence="2">The sequence shown here is derived from an EMBL/GenBank/DDBJ whole genome shotgun (WGS) entry which is preliminary data.</text>
</comment>
<feature type="region of interest" description="Disordered" evidence="1">
    <location>
        <begin position="1"/>
        <end position="107"/>
    </location>
</feature>
<feature type="compositionally biased region" description="Basic residues" evidence="1">
    <location>
        <begin position="351"/>
        <end position="363"/>
    </location>
</feature>
<organism evidence="2 3">
    <name type="scientific">Anthostomella pinea</name>
    <dbReference type="NCBI Taxonomy" id="933095"/>
    <lineage>
        <taxon>Eukaryota</taxon>
        <taxon>Fungi</taxon>
        <taxon>Dikarya</taxon>
        <taxon>Ascomycota</taxon>
        <taxon>Pezizomycotina</taxon>
        <taxon>Sordariomycetes</taxon>
        <taxon>Xylariomycetidae</taxon>
        <taxon>Xylariales</taxon>
        <taxon>Xylariaceae</taxon>
        <taxon>Anthostomella</taxon>
    </lineage>
</organism>
<dbReference type="Pfam" id="PF12720">
    <property type="entry name" value="DUF3807"/>
    <property type="match status" value="1"/>
</dbReference>
<feature type="region of interest" description="Disordered" evidence="1">
    <location>
        <begin position="394"/>
        <end position="418"/>
    </location>
</feature>
<accession>A0AAI8V8H2</accession>
<feature type="compositionally biased region" description="Polar residues" evidence="1">
    <location>
        <begin position="1"/>
        <end position="10"/>
    </location>
</feature>
<dbReference type="EMBL" id="CAUWAG010000003">
    <property type="protein sequence ID" value="CAJ2500270.1"/>
    <property type="molecule type" value="Genomic_DNA"/>
</dbReference>
<sequence>MSTTPRSSSPAKAPQTPEGNHADQSMEVELPTHLEEPTRVLEDATVRLHIQPQSPSRTQVLRVEPSQYTGHPKAPERQRQTRTPEPQKRRSDKSEQSPGHLDPFSWDDFETRYEEALRQADTEEEKILEEFDQLVKYFNVWASASSSHDNERAIKRSEPRLTGLTRADVHEQIANSRETCPPVRIITFAEEKASKAEIDSFHEAHFSSAAIDLFGGQFLRPEQSYDDEQCYEEYDRFDYYEEEDEDDGLGYYPDDVKRTLTDEQVAIFRHSELEGLRRVEAKVAKHKSESAALLQEAKDDAAAELIAEPIKTEHGEDEDLPDAQVEVEDAADGSEDGEIEVEKPQLTKAEIRRRKKKAAKQKKKEGQKFQPEKKPDLRKRTWDVVEAGMDTLDYDELDAQHDAGANPAAQRRRISYDD</sequence>
<feature type="compositionally biased region" description="Acidic residues" evidence="1">
    <location>
        <begin position="315"/>
        <end position="339"/>
    </location>
</feature>
<proteinExistence type="predicted"/>
<feature type="compositionally biased region" description="Basic and acidic residues" evidence="1">
    <location>
        <begin position="30"/>
        <end position="46"/>
    </location>
</feature>
<keyword evidence="3" id="KW-1185">Reference proteome</keyword>
<dbReference type="Proteomes" id="UP001295740">
    <property type="component" value="Unassembled WGS sequence"/>
</dbReference>
<feature type="compositionally biased region" description="Basic and acidic residues" evidence="1">
    <location>
        <begin position="85"/>
        <end position="95"/>
    </location>
</feature>
<reference evidence="2" key="1">
    <citation type="submission" date="2023-10" db="EMBL/GenBank/DDBJ databases">
        <authorList>
            <person name="Hackl T."/>
        </authorList>
    </citation>
    <scope>NUCLEOTIDE SEQUENCE</scope>
</reference>
<feature type="compositionally biased region" description="Basic and acidic residues" evidence="1">
    <location>
        <begin position="364"/>
        <end position="382"/>
    </location>
</feature>
<evidence type="ECO:0000313" key="2">
    <source>
        <dbReference type="EMBL" id="CAJ2500270.1"/>
    </source>
</evidence>
<evidence type="ECO:0000256" key="1">
    <source>
        <dbReference type="SAM" id="MobiDB-lite"/>
    </source>
</evidence>
<dbReference type="PANTHER" id="PTHR40642">
    <property type="entry name" value="YALI0F31295P"/>
    <property type="match status" value="1"/>
</dbReference>
<dbReference type="AlphaFoldDB" id="A0AAI8V8H2"/>